<evidence type="ECO:0000256" key="5">
    <source>
        <dbReference type="ARBA" id="ARBA00022989"/>
    </source>
</evidence>
<evidence type="ECO:0000256" key="1">
    <source>
        <dbReference type="ARBA" id="ARBA00004651"/>
    </source>
</evidence>
<feature type="domain" description="SGNH" evidence="10">
    <location>
        <begin position="494"/>
        <end position="716"/>
    </location>
</feature>
<keyword evidence="2" id="KW-1003">Cell membrane</keyword>
<dbReference type="Pfam" id="PF01757">
    <property type="entry name" value="Acyl_transf_3"/>
    <property type="match status" value="1"/>
</dbReference>
<feature type="domain" description="Acyltransferase 3" evidence="9">
    <location>
        <begin position="23"/>
        <end position="356"/>
    </location>
</feature>
<evidence type="ECO:0000259" key="9">
    <source>
        <dbReference type="Pfam" id="PF01757"/>
    </source>
</evidence>
<keyword evidence="7 11" id="KW-0012">Acyltransferase</keyword>
<feature type="transmembrane region" description="Helical" evidence="8">
    <location>
        <begin position="89"/>
        <end position="111"/>
    </location>
</feature>
<evidence type="ECO:0000313" key="11">
    <source>
        <dbReference type="EMBL" id="BBX85812.1"/>
    </source>
</evidence>
<keyword evidence="4 8" id="KW-0812">Transmembrane</keyword>
<accession>A0ABM7IGB5</accession>
<evidence type="ECO:0000259" key="10">
    <source>
        <dbReference type="Pfam" id="PF19040"/>
    </source>
</evidence>
<protein>
    <submittedName>
        <fullName evidence="11">Acyltransferase</fullName>
    </submittedName>
</protein>
<feature type="transmembrane region" description="Helical" evidence="8">
    <location>
        <begin position="391"/>
        <end position="409"/>
    </location>
</feature>
<feature type="transmembrane region" description="Helical" evidence="8">
    <location>
        <begin position="161"/>
        <end position="178"/>
    </location>
</feature>
<dbReference type="Pfam" id="PF19040">
    <property type="entry name" value="SGNH"/>
    <property type="match status" value="1"/>
</dbReference>
<dbReference type="InterPro" id="IPR002656">
    <property type="entry name" value="Acyl_transf_3_dom"/>
</dbReference>
<dbReference type="InterPro" id="IPR036514">
    <property type="entry name" value="SGNH_hydro_sf"/>
</dbReference>
<keyword evidence="6 8" id="KW-0472">Membrane</keyword>
<reference evidence="11 12" key="1">
    <citation type="journal article" date="2019" name="Emerg. Microbes Infect.">
        <title>Comprehensive subspecies identification of 175 nontuberculous mycobacteria species based on 7547 genomic profiles.</title>
        <authorList>
            <person name="Matsumoto Y."/>
            <person name="Kinjo T."/>
            <person name="Motooka D."/>
            <person name="Nabeya D."/>
            <person name="Jung N."/>
            <person name="Uechi K."/>
            <person name="Horii T."/>
            <person name="Iida T."/>
            <person name="Fujita J."/>
            <person name="Nakamura S."/>
        </authorList>
    </citation>
    <scope>NUCLEOTIDE SEQUENCE [LARGE SCALE GENOMIC DNA]</scope>
    <source>
        <strain evidence="11 12">JCM 15296</strain>
    </source>
</reference>
<feature type="transmembrane region" description="Helical" evidence="8">
    <location>
        <begin position="228"/>
        <end position="244"/>
    </location>
</feature>
<organism evidence="11 12">
    <name type="scientific">Mycolicibacterium aubagnense</name>
    <dbReference type="NCBI Taxonomy" id="319707"/>
    <lineage>
        <taxon>Bacteria</taxon>
        <taxon>Bacillati</taxon>
        <taxon>Actinomycetota</taxon>
        <taxon>Actinomycetes</taxon>
        <taxon>Mycobacteriales</taxon>
        <taxon>Mycobacteriaceae</taxon>
        <taxon>Mycolicibacterium</taxon>
    </lineage>
</organism>
<evidence type="ECO:0000256" key="8">
    <source>
        <dbReference type="SAM" id="Phobius"/>
    </source>
</evidence>
<dbReference type="GO" id="GO:0016746">
    <property type="term" value="F:acyltransferase activity"/>
    <property type="evidence" value="ECO:0007669"/>
    <property type="project" value="UniProtKB-KW"/>
</dbReference>
<keyword evidence="5 8" id="KW-1133">Transmembrane helix</keyword>
<feature type="transmembrane region" description="Helical" evidence="8">
    <location>
        <begin position="340"/>
        <end position="359"/>
    </location>
</feature>
<dbReference type="Gene3D" id="3.40.50.1110">
    <property type="entry name" value="SGNH hydrolase"/>
    <property type="match status" value="1"/>
</dbReference>
<dbReference type="Proteomes" id="UP000465609">
    <property type="component" value="Chromosome"/>
</dbReference>
<feature type="transmembrane region" description="Helical" evidence="8">
    <location>
        <begin position="21"/>
        <end position="41"/>
    </location>
</feature>
<feature type="transmembrane region" description="Helical" evidence="8">
    <location>
        <begin position="315"/>
        <end position="334"/>
    </location>
</feature>
<feature type="transmembrane region" description="Helical" evidence="8">
    <location>
        <begin position="47"/>
        <end position="68"/>
    </location>
</feature>
<evidence type="ECO:0000256" key="4">
    <source>
        <dbReference type="ARBA" id="ARBA00022692"/>
    </source>
</evidence>
<comment type="subcellular location">
    <subcellularLocation>
        <location evidence="1">Cell membrane</location>
        <topology evidence="1">Multi-pass membrane protein</topology>
    </subcellularLocation>
</comment>
<sequence>MGSSGHVKHRRRERAKGANQRLDIQGLRMVSMLTVFAYHLWGWPRGGVAAIDVFFVISGFLITGNLMRGAEKTGTVSFRQFYWNRIRRIVPAATVVLVLTYLASTVIFLGFRSHEVGVDALWAFIFWSNWHFLSIGTDYFHSMAATVSPIQHYWTLSVEEQFYFVWPAVIFAVCVVIVRKSWTHSRRMAIAGGVMGGIVLASLLWAVHETTESPMAAYFDTFARVWELGVGALLATAVNLLAQIPRVLKPVLSWGGLLVIGVSFALISDSEAGFPAPWTVLPVLGAAAVVAAGVGGEPDYQPFLRNRVSTYIGNISYSLYLVHWPVIVLLGAIMSVSVPYYVAAVALTFGLAIASYHLIENPMRHASFVRSGESTRSTRGRSYVPARSTQYASLAAATLLAVAGTAWLARPVTPPDIVQSSDSGIDLSRAQLDSALPAATLGPRAEALQGEITAALQATEWPVLNPPLESLFNGGDTQLVTPEAAKCSMSAIAPPDLCIYGPPTAPLKVVLVGDSVGLGYSEIWRQLALRSNGALQVFNQAMGSCVFTQDTIDRATVSPECSGRKDSAVEVINTVKPDVVVISNAYVRDRVVGVRHEMSMQDWSDSLNRIIDRFRGNAKKVVLVAPPPSDKAIKECVSKASSTPSSCIGTIPSIWYSKAKAEQKLAAALGGAWVDSRPWFCNQSQRCPSFVGTTPTRVDWVHMAPPYSGKIAPVYAESLTEAGVPLADNQS</sequence>
<dbReference type="RefSeq" id="WP_138228225.1">
    <property type="nucleotide sequence ID" value="NZ_AP022577.1"/>
</dbReference>
<proteinExistence type="predicted"/>
<evidence type="ECO:0000256" key="6">
    <source>
        <dbReference type="ARBA" id="ARBA00023136"/>
    </source>
</evidence>
<dbReference type="SUPFAM" id="SSF52266">
    <property type="entry name" value="SGNH hydrolase"/>
    <property type="match status" value="1"/>
</dbReference>
<evidence type="ECO:0000256" key="7">
    <source>
        <dbReference type="ARBA" id="ARBA00023315"/>
    </source>
</evidence>
<dbReference type="InterPro" id="IPR043968">
    <property type="entry name" value="SGNH"/>
</dbReference>
<keyword evidence="12" id="KW-1185">Reference proteome</keyword>
<dbReference type="InterPro" id="IPR050879">
    <property type="entry name" value="Acyltransferase_3"/>
</dbReference>
<name>A0ABM7IGB5_9MYCO</name>
<evidence type="ECO:0000256" key="3">
    <source>
        <dbReference type="ARBA" id="ARBA00022679"/>
    </source>
</evidence>
<feature type="transmembrane region" description="Helical" evidence="8">
    <location>
        <begin position="274"/>
        <end position="294"/>
    </location>
</feature>
<feature type="transmembrane region" description="Helical" evidence="8">
    <location>
        <begin position="251"/>
        <end position="268"/>
    </location>
</feature>
<evidence type="ECO:0000256" key="2">
    <source>
        <dbReference type="ARBA" id="ARBA00022475"/>
    </source>
</evidence>
<keyword evidence="3" id="KW-0808">Transferase</keyword>
<dbReference type="PANTHER" id="PTHR23028">
    <property type="entry name" value="ACETYLTRANSFERASE"/>
    <property type="match status" value="1"/>
</dbReference>
<gene>
    <name evidence="11" type="ORF">MAUB_36850</name>
</gene>
<evidence type="ECO:0000313" key="12">
    <source>
        <dbReference type="Proteomes" id="UP000465609"/>
    </source>
</evidence>
<dbReference type="PANTHER" id="PTHR23028:SF53">
    <property type="entry name" value="ACYL_TRANSF_3 DOMAIN-CONTAINING PROTEIN"/>
    <property type="match status" value="1"/>
</dbReference>
<dbReference type="EMBL" id="AP022577">
    <property type="protein sequence ID" value="BBX85812.1"/>
    <property type="molecule type" value="Genomic_DNA"/>
</dbReference>
<feature type="transmembrane region" description="Helical" evidence="8">
    <location>
        <begin position="190"/>
        <end position="208"/>
    </location>
</feature>